<evidence type="ECO:0000256" key="3">
    <source>
        <dbReference type="ARBA" id="ARBA00012058"/>
    </source>
</evidence>
<dbReference type="SMART" id="SM01192">
    <property type="entry name" value="Enolase_C"/>
    <property type="match status" value="1"/>
</dbReference>
<dbReference type="EMBL" id="PFKZ01000009">
    <property type="protein sequence ID" value="PIY59719.1"/>
    <property type="molecule type" value="Genomic_DNA"/>
</dbReference>
<dbReference type="SUPFAM" id="SSF51604">
    <property type="entry name" value="Enolase C-terminal domain-like"/>
    <property type="match status" value="1"/>
</dbReference>
<evidence type="ECO:0000256" key="2">
    <source>
        <dbReference type="ARBA" id="ARBA00009604"/>
    </source>
</evidence>
<evidence type="ECO:0000256" key="5">
    <source>
        <dbReference type="ARBA" id="ARBA00022525"/>
    </source>
</evidence>
<evidence type="ECO:0000256" key="1">
    <source>
        <dbReference type="ARBA" id="ARBA00005031"/>
    </source>
</evidence>
<evidence type="ECO:0000256" key="6">
    <source>
        <dbReference type="ARBA" id="ARBA00023152"/>
    </source>
</evidence>
<protein>
    <recommendedName>
        <fullName evidence="4">Enolase</fullName>
        <ecNumber evidence="3">4.2.1.11</ecNumber>
    </recommendedName>
</protein>
<dbReference type="GO" id="GO:0000015">
    <property type="term" value="C:phosphopyruvate hydratase complex"/>
    <property type="evidence" value="ECO:0007669"/>
    <property type="project" value="InterPro"/>
</dbReference>
<comment type="similarity">
    <text evidence="2">Belongs to the enolase family.</text>
</comment>
<evidence type="ECO:0000256" key="4">
    <source>
        <dbReference type="ARBA" id="ARBA00017068"/>
    </source>
</evidence>
<evidence type="ECO:0000256" key="7">
    <source>
        <dbReference type="ARBA" id="ARBA00023239"/>
    </source>
</evidence>
<keyword evidence="5" id="KW-0964">Secreted</keyword>
<dbReference type="PANTHER" id="PTHR11902">
    <property type="entry name" value="ENOLASE"/>
    <property type="match status" value="1"/>
</dbReference>
<dbReference type="Gene3D" id="3.20.20.120">
    <property type="entry name" value="Enolase-like C-terminal domain"/>
    <property type="match status" value="1"/>
</dbReference>
<dbReference type="PRINTS" id="PR00148">
    <property type="entry name" value="ENOLASE"/>
</dbReference>
<organism evidence="9 10">
    <name type="scientific">Candidatus Wolfebacteria bacterium CG_4_10_14_0_8_um_filter_37_11</name>
    <dbReference type="NCBI Taxonomy" id="1975062"/>
    <lineage>
        <taxon>Bacteria</taxon>
        <taxon>Candidatus Wolfeibacteriota</taxon>
    </lineage>
</organism>
<feature type="non-terminal residue" evidence="9">
    <location>
        <position position="1"/>
    </location>
</feature>
<dbReference type="AlphaFoldDB" id="A0A2M7Q982"/>
<sequence length="88" mass="9648">TTINKKSGNAILIKLNQIGTLAETLNVVKMAYENDWQAVVSHRSGETMDDFIADLSVAINAWGIKAGAPAKPERLAKYNRILEIHGKN</sequence>
<keyword evidence="6" id="KW-0324">Glycolysis</keyword>
<evidence type="ECO:0000259" key="8">
    <source>
        <dbReference type="SMART" id="SM01192"/>
    </source>
</evidence>
<evidence type="ECO:0000313" key="10">
    <source>
        <dbReference type="Proteomes" id="UP000230363"/>
    </source>
</evidence>
<keyword evidence="7 9" id="KW-0456">Lyase</keyword>
<dbReference type="GO" id="GO:0004634">
    <property type="term" value="F:phosphopyruvate hydratase activity"/>
    <property type="evidence" value="ECO:0007669"/>
    <property type="project" value="UniProtKB-EC"/>
</dbReference>
<dbReference type="UniPathway" id="UPA00109">
    <property type="reaction ID" value="UER00187"/>
</dbReference>
<comment type="caution">
    <text evidence="9">The sequence shown here is derived from an EMBL/GenBank/DDBJ whole genome shotgun (WGS) entry which is preliminary data.</text>
</comment>
<comment type="pathway">
    <text evidence="1">Carbohydrate degradation; glycolysis; pyruvate from D-glyceraldehyde 3-phosphate: step 4/5.</text>
</comment>
<dbReference type="PANTHER" id="PTHR11902:SF1">
    <property type="entry name" value="ENOLASE"/>
    <property type="match status" value="1"/>
</dbReference>
<dbReference type="EC" id="4.2.1.11" evidence="3"/>
<evidence type="ECO:0000313" key="9">
    <source>
        <dbReference type="EMBL" id="PIY59719.1"/>
    </source>
</evidence>
<dbReference type="GO" id="GO:0006096">
    <property type="term" value="P:glycolytic process"/>
    <property type="evidence" value="ECO:0007669"/>
    <property type="project" value="UniProtKB-UniPathway"/>
</dbReference>
<keyword evidence="9" id="KW-0670">Pyruvate</keyword>
<reference evidence="10" key="1">
    <citation type="submission" date="2017-09" db="EMBL/GenBank/DDBJ databases">
        <title>Depth-based differentiation of microbial function through sediment-hosted aquifers and enrichment of novel symbionts in the deep terrestrial subsurface.</title>
        <authorList>
            <person name="Probst A.J."/>
            <person name="Ladd B."/>
            <person name="Jarett J.K."/>
            <person name="Geller-Mcgrath D.E."/>
            <person name="Sieber C.M.K."/>
            <person name="Emerson J.B."/>
            <person name="Anantharaman K."/>
            <person name="Thomas B.C."/>
            <person name="Malmstrom R."/>
            <person name="Stieglmeier M."/>
            <person name="Klingl A."/>
            <person name="Woyke T."/>
            <person name="Ryan C.M."/>
            <person name="Banfield J.F."/>
        </authorList>
    </citation>
    <scope>NUCLEOTIDE SEQUENCE [LARGE SCALE GENOMIC DNA]</scope>
</reference>
<dbReference type="InterPro" id="IPR020810">
    <property type="entry name" value="Enolase_C"/>
</dbReference>
<dbReference type="Proteomes" id="UP000230363">
    <property type="component" value="Unassembled WGS sequence"/>
</dbReference>
<feature type="domain" description="Enolase C-terminal TIM barrel" evidence="8">
    <location>
        <begin position="1"/>
        <end position="88"/>
    </location>
</feature>
<dbReference type="GO" id="GO:0000287">
    <property type="term" value="F:magnesium ion binding"/>
    <property type="evidence" value="ECO:0007669"/>
    <property type="project" value="InterPro"/>
</dbReference>
<name>A0A2M7Q982_9BACT</name>
<accession>A0A2M7Q982</accession>
<dbReference type="InterPro" id="IPR000941">
    <property type="entry name" value="Enolase"/>
</dbReference>
<proteinExistence type="inferred from homology"/>
<dbReference type="InterPro" id="IPR036849">
    <property type="entry name" value="Enolase-like_C_sf"/>
</dbReference>
<dbReference type="Pfam" id="PF00113">
    <property type="entry name" value="Enolase_C"/>
    <property type="match status" value="1"/>
</dbReference>
<gene>
    <name evidence="9" type="primary">eno</name>
    <name evidence="9" type="ORF">COY96_00330</name>
</gene>